<dbReference type="PANTHER" id="PTHR12902">
    <property type="entry name" value="WASP-1"/>
    <property type="match status" value="1"/>
</dbReference>
<keyword evidence="2" id="KW-0009">Actin-binding</keyword>
<feature type="region of interest" description="Disordered" evidence="3">
    <location>
        <begin position="172"/>
        <end position="199"/>
    </location>
</feature>
<dbReference type="AlphaFoldDB" id="A0ABD3BCY7"/>
<comment type="function">
    <text evidence="2">Involved in regulation of actin and microtubule organization. Part of a WAVE complex that activates the Arp2/3 complex.</text>
</comment>
<accession>A0ABD3BCY7</accession>
<feature type="compositionally biased region" description="Basic and acidic residues" evidence="3">
    <location>
        <begin position="491"/>
        <end position="514"/>
    </location>
</feature>
<dbReference type="InterPro" id="IPR028288">
    <property type="entry name" value="SCAR/WAVE_fam"/>
</dbReference>
<dbReference type="GO" id="GO:0005856">
    <property type="term" value="C:cytoskeleton"/>
    <property type="evidence" value="ECO:0007669"/>
    <property type="project" value="UniProtKB-SubCell"/>
</dbReference>
<comment type="similarity">
    <text evidence="1 2">Belongs to the SCAR/WAVE family.</text>
</comment>
<evidence type="ECO:0000256" key="3">
    <source>
        <dbReference type="SAM" id="MobiDB-lite"/>
    </source>
</evidence>
<gene>
    <name evidence="4" type="ORF">CASFOL_040790</name>
</gene>
<feature type="region of interest" description="Disordered" evidence="3">
    <location>
        <begin position="211"/>
        <end position="284"/>
    </location>
</feature>
<reference evidence="5" key="1">
    <citation type="journal article" date="2024" name="IScience">
        <title>Strigolactones Initiate the Formation of Haustorium-like Structures in Castilleja.</title>
        <authorList>
            <person name="Buerger M."/>
            <person name="Peterson D."/>
            <person name="Chory J."/>
        </authorList>
    </citation>
    <scope>NUCLEOTIDE SEQUENCE [LARGE SCALE GENOMIC DNA]</scope>
</reference>
<dbReference type="Proteomes" id="UP001632038">
    <property type="component" value="Unassembled WGS sequence"/>
</dbReference>
<feature type="compositionally biased region" description="Low complexity" evidence="3">
    <location>
        <begin position="465"/>
        <end position="483"/>
    </location>
</feature>
<comment type="subcellular location">
    <subcellularLocation>
        <location evidence="2">Cytoplasm</location>
        <location evidence="2">Cytoskeleton</location>
    </subcellularLocation>
</comment>
<evidence type="ECO:0000313" key="5">
    <source>
        <dbReference type="Proteomes" id="UP001632038"/>
    </source>
</evidence>
<evidence type="ECO:0000256" key="1">
    <source>
        <dbReference type="ARBA" id="ARBA00006993"/>
    </source>
</evidence>
<dbReference type="Gene3D" id="6.10.280.150">
    <property type="match status" value="1"/>
</dbReference>
<protein>
    <recommendedName>
        <fullName evidence="2">Protein SCAR</fullName>
    </recommendedName>
    <alternativeName>
        <fullName evidence="2">Protein WAVE</fullName>
    </alternativeName>
</protein>
<comment type="caution">
    <text evidence="4">The sequence shown here is derived from an EMBL/GenBank/DDBJ whole genome shotgun (WGS) entry which is preliminary data.</text>
</comment>
<keyword evidence="2" id="KW-0963">Cytoplasm</keyword>
<proteinExistence type="inferred from homology"/>
<feature type="region of interest" description="Disordered" evidence="3">
    <location>
        <begin position="554"/>
        <end position="577"/>
    </location>
</feature>
<feature type="compositionally biased region" description="Polar residues" evidence="3">
    <location>
        <begin position="561"/>
        <end position="573"/>
    </location>
</feature>
<dbReference type="Gene3D" id="1.20.5.340">
    <property type="match status" value="1"/>
</dbReference>
<dbReference type="GO" id="GO:0003779">
    <property type="term" value="F:actin binding"/>
    <property type="evidence" value="ECO:0007669"/>
    <property type="project" value="UniProtKB-UniRule"/>
</dbReference>
<evidence type="ECO:0000313" key="4">
    <source>
        <dbReference type="EMBL" id="KAL3615129.1"/>
    </source>
</evidence>
<feature type="region of interest" description="Disordered" evidence="3">
    <location>
        <begin position="739"/>
        <end position="789"/>
    </location>
</feature>
<keyword evidence="2" id="KW-0206">Cytoskeleton</keyword>
<keyword evidence="5" id="KW-1185">Reference proteome</keyword>
<feature type="region of interest" description="Disordered" evidence="3">
    <location>
        <begin position="440"/>
        <end position="532"/>
    </location>
</feature>
<sequence>MPLVRVEVRNEYALGAPELYREANKEDPREILEGVAVAGLVGVLRQLGDLAEFAAEIFHGLQEEVVRISSRSHKLVTRVQRIETALSPLEKALLAQRSHLHFAYTPGSNWHTRIKCEQNHFVYSDVPLFIMDSYDGSRGPPSLHMLDRFDTGGPGSCLKRYSDPTFFKRASVASGDASAERTSKDKKGRKIKKRRSWTRSREVSRDASFSYNSGSMRFSQMNGDRHSSPSQTASTYDATQRSDLTGKTASNLRNGPGYIETDFHPNNSVQREEQESRESISSSVKRRESDFLDYNFLEGKITNEYDDIQIYPSQEQVIVCSSSSVTWDEKNETLEPTIHDSDNEGNIHFESFSPDLDLQTLSHTGVDFENVDKMDIQHSDDQAVPAPESGDAHLDDIESETDSFMDALNTIESECETDTDCTKKKEAESIRQILDCQSSGSESNILTNGISGDNNPVSLSPKSASNSNGNEFNNNVESVVDNDLQSSQRPADSHENDNTDKNVESSNFGDDRPEMPPITEVTSSSIESQKYVPETSKVTSVSFWTNGGLLGLQPSKPPDWSISNAPPQDPVQSDQKEKYKPIEEDLNTDTSTFRKTMWKIPSADLDIKLGKLGESVHHNNAADILPPVVNPASSRMSELSNRLLLTESNKKIFPDEVRNHRSVAIRTFSGRNKVFSSESPIFSPASSPPLAHMKISFQPIGGFETSKLKLKFPNGNTNGNGESVGDIFPSFQLVPEASINRGDVNSDSDGDTFYRSSPSLSDDDSHSNQSESNSEKWESSASPTSKDRDLYDGLRRVSLEESASTVQENGLQFPLVENGSFRKELRNDIVSPKSVVGPEYMPSPAPPPLPPVHWQVMMFDHMEAASTISQPKPAPINVDQIDATNVQKSKAKLQIPNGQREMKQGKSVDENDDFLHQIRTKSFNLRPTVTTKPNVPSGGSTNVQVTAILEKANAIRQAVGSDGDDDGNWSEA</sequence>
<name>A0ABD3BCY7_9LAMI</name>
<feature type="compositionally biased region" description="Polar residues" evidence="3">
    <location>
        <begin position="440"/>
        <end position="464"/>
    </location>
</feature>
<feature type="compositionally biased region" description="Basic residues" evidence="3">
    <location>
        <begin position="186"/>
        <end position="198"/>
    </location>
</feature>
<evidence type="ECO:0000256" key="2">
    <source>
        <dbReference type="RuleBase" id="RU367034"/>
    </source>
</evidence>
<dbReference type="PANTHER" id="PTHR12902:SF33">
    <property type="entry name" value="PROTEIN SCAR3"/>
    <property type="match status" value="1"/>
</dbReference>
<organism evidence="4 5">
    <name type="scientific">Castilleja foliolosa</name>
    <dbReference type="NCBI Taxonomy" id="1961234"/>
    <lineage>
        <taxon>Eukaryota</taxon>
        <taxon>Viridiplantae</taxon>
        <taxon>Streptophyta</taxon>
        <taxon>Embryophyta</taxon>
        <taxon>Tracheophyta</taxon>
        <taxon>Spermatophyta</taxon>
        <taxon>Magnoliopsida</taxon>
        <taxon>eudicotyledons</taxon>
        <taxon>Gunneridae</taxon>
        <taxon>Pentapetalae</taxon>
        <taxon>asterids</taxon>
        <taxon>lamiids</taxon>
        <taxon>Lamiales</taxon>
        <taxon>Orobanchaceae</taxon>
        <taxon>Pedicularideae</taxon>
        <taxon>Castillejinae</taxon>
        <taxon>Castilleja</taxon>
    </lineage>
</organism>
<feature type="compositionally biased region" description="Polar residues" evidence="3">
    <location>
        <begin position="211"/>
        <end position="253"/>
    </location>
</feature>
<dbReference type="GO" id="GO:0030036">
    <property type="term" value="P:actin cytoskeleton organization"/>
    <property type="evidence" value="ECO:0007669"/>
    <property type="project" value="UniProtKB-UniRule"/>
</dbReference>
<dbReference type="EMBL" id="JAVIJP010000100">
    <property type="protein sequence ID" value="KAL3615129.1"/>
    <property type="molecule type" value="Genomic_DNA"/>
</dbReference>